<keyword evidence="1" id="KW-1003">Cell membrane</keyword>
<dbReference type="EMBL" id="BMYS01000001">
    <property type="protein sequence ID" value="GGW75276.1"/>
    <property type="molecule type" value="Genomic_DNA"/>
</dbReference>
<accession>A0A918JGR9</accession>
<proteinExistence type="inferred from homology"/>
<keyword evidence="1" id="KW-0472">Membrane</keyword>
<feature type="transmembrane region" description="Helical" evidence="1">
    <location>
        <begin position="318"/>
        <end position="337"/>
    </location>
</feature>
<gene>
    <name evidence="2" type="ORF">GCM10011450_00740</name>
</gene>
<keyword evidence="3" id="KW-1185">Reference proteome</keyword>
<organism evidence="2 3">
    <name type="scientific">Advenella faeciporci</name>
    <dbReference type="NCBI Taxonomy" id="797535"/>
    <lineage>
        <taxon>Bacteria</taxon>
        <taxon>Pseudomonadati</taxon>
        <taxon>Pseudomonadota</taxon>
        <taxon>Betaproteobacteria</taxon>
        <taxon>Burkholderiales</taxon>
        <taxon>Alcaligenaceae</taxon>
    </lineage>
</organism>
<dbReference type="InterPro" id="IPR030802">
    <property type="entry name" value="Permease_MalE"/>
</dbReference>
<dbReference type="AlphaFoldDB" id="A0A918JGR9"/>
<dbReference type="Pfam" id="PF02405">
    <property type="entry name" value="MlaE"/>
    <property type="match status" value="1"/>
</dbReference>
<comment type="caution">
    <text evidence="1">Lacks conserved residue(s) required for the propagation of feature annotation.</text>
</comment>
<reference evidence="2" key="1">
    <citation type="journal article" date="2014" name="Int. J. Syst. Evol. Microbiol.">
        <title>Complete genome sequence of Corynebacterium casei LMG S-19264T (=DSM 44701T), isolated from a smear-ripened cheese.</title>
        <authorList>
            <consortium name="US DOE Joint Genome Institute (JGI-PGF)"/>
            <person name="Walter F."/>
            <person name="Albersmeier A."/>
            <person name="Kalinowski J."/>
            <person name="Ruckert C."/>
        </authorList>
    </citation>
    <scope>NUCLEOTIDE SEQUENCE</scope>
    <source>
        <strain evidence="2">KCTC 23732</strain>
    </source>
</reference>
<keyword evidence="1" id="KW-1133">Transmembrane helix</keyword>
<comment type="caution">
    <text evidence="2">The sequence shown here is derived from an EMBL/GenBank/DDBJ whole genome shotgun (WGS) entry which is preliminary data.</text>
</comment>
<feature type="transmembrane region" description="Helical" evidence="1">
    <location>
        <begin position="135"/>
        <end position="154"/>
    </location>
</feature>
<dbReference type="GO" id="GO:0043190">
    <property type="term" value="C:ATP-binding cassette (ABC) transporter complex"/>
    <property type="evidence" value="ECO:0007669"/>
    <property type="project" value="InterPro"/>
</dbReference>
<keyword evidence="1" id="KW-0812">Transmembrane</keyword>
<dbReference type="PANTHER" id="PTHR30188">
    <property type="entry name" value="ABC TRANSPORTER PERMEASE PROTEIN-RELATED"/>
    <property type="match status" value="1"/>
</dbReference>
<name>A0A918JGR9_9BURK</name>
<dbReference type="InterPro" id="IPR003453">
    <property type="entry name" value="ABC_MlaE_roteobac"/>
</dbReference>
<evidence type="ECO:0000313" key="3">
    <source>
        <dbReference type="Proteomes" id="UP000608345"/>
    </source>
</evidence>
<evidence type="ECO:0000256" key="1">
    <source>
        <dbReference type="RuleBase" id="RU362044"/>
    </source>
</evidence>
<evidence type="ECO:0000313" key="2">
    <source>
        <dbReference type="EMBL" id="GGW75276.1"/>
    </source>
</evidence>
<comment type="similarity">
    <text evidence="1">Belongs to the MlaE permease family.</text>
</comment>
<comment type="subcellular location">
    <subcellularLocation>
        <location evidence="1">Cell inner membrane</location>
        <topology evidence="1">Multi-pass membrane protein</topology>
    </subcellularLocation>
</comment>
<dbReference type="PANTHER" id="PTHR30188:SF3">
    <property type="entry name" value="ABC TRANSPORTER PERMEASE"/>
    <property type="match status" value="1"/>
</dbReference>
<feature type="transmembrane region" description="Helical" evidence="1">
    <location>
        <begin position="357"/>
        <end position="377"/>
    </location>
</feature>
<dbReference type="Proteomes" id="UP000608345">
    <property type="component" value="Unassembled WGS sequence"/>
</dbReference>
<keyword evidence="1" id="KW-0997">Cell inner membrane</keyword>
<dbReference type="GO" id="GO:0005548">
    <property type="term" value="F:phospholipid transporter activity"/>
    <property type="evidence" value="ECO:0007669"/>
    <property type="project" value="TreeGrafter"/>
</dbReference>
<feature type="transmembrane region" description="Helical" evidence="1">
    <location>
        <begin position="175"/>
        <end position="199"/>
    </location>
</feature>
<sequence>MDPMQAEFLVAEQRVDGDYLCIQGDWTLDNFVALEKLSNRYKKQPLPEKISLDSSRLGMLDTVGASRLIQLLGQEKTRLLLLADSQLPAEKKALIQTVAQALDLTNAGMQKSETGAISQFFGKIGYAITAVWQQLISLLGFSGLTLEALFRLLWHPRQWRFTSVVSQVQTSGLNAVPIVMLLTFMVGAVIAFLGATVLADFGASVYTVHLVAFSNLREFAILLTSILMAGRTASAFTAQLGSMKVNEEIDALRASGLNPVYLLVIPRVLALLVSLPILTFLGMISGILGGMAVCALSLDISPVMFIDIISENVAARHFWIGIAKAPVFAFVIAVVGCHEGFKVDGSAQSVGEHTTSSVVQCIFLVILLDALAALFFMEMGW</sequence>
<protein>
    <submittedName>
        <fullName evidence="2">ABC transporter permease</fullName>
    </submittedName>
</protein>
<reference evidence="2" key="2">
    <citation type="submission" date="2020-09" db="EMBL/GenBank/DDBJ databases">
        <authorList>
            <person name="Sun Q."/>
            <person name="Kim S."/>
        </authorList>
    </citation>
    <scope>NUCLEOTIDE SEQUENCE</scope>
    <source>
        <strain evidence="2">KCTC 23732</strain>
    </source>
</reference>
<dbReference type="NCBIfam" id="TIGR00056">
    <property type="entry name" value="MlaE family lipid ABC transporter permease subunit"/>
    <property type="match status" value="1"/>
</dbReference>